<dbReference type="AlphaFoldDB" id="A0A5B7ECD8"/>
<proteinExistence type="predicted"/>
<reference evidence="2 3" key="1">
    <citation type="submission" date="2019-05" db="EMBL/GenBank/DDBJ databases">
        <title>Another draft genome of Portunus trituberculatus and its Hox gene families provides insights of decapod evolution.</title>
        <authorList>
            <person name="Jeong J.-H."/>
            <person name="Song I."/>
            <person name="Kim S."/>
            <person name="Choi T."/>
            <person name="Kim D."/>
            <person name="Ryu S."/>
            <person name="Kim W."/>
        </authorList>
    </citation>
    <scope>NUCLEOTIDE SEQUENCE [LARGE SCALE GENOMIC DNA]</scope>
    <source>
        <tissue evidence="2">Muscle</tissue>
    </source>
</reference>
<feature type="region of interest" description="Disordered" evidence="1">
    <location>
        <begin position="1"/>
        <end position="22"/>
    </location>
</feature>
<comment type="caution">
    <text evidence="2">The sequence shown here is derived from an EMBL/GenBank/DDBJ whole genome shotgun (WGS) entry which is preliminary data.</text>
</comment>
<protein>
    <submittedName>
        <fullName evidence="2">Uncharacterized protein</fullName>
    </submittedName>
</protein>
<evidence type="ECO:0000313" key="2">
    <source>
        <dbReference type="EMBL" id="MPC31007.1"/>
    </source>
</evidence>
<evidence type="ECO:0000256" key="1">
    <source>
        <dbReference type="SAM" id="MobiDB-lite"/>
    </source>
</evidence>
<sequence length="234" mass="26319">MAPQTSRVMDEEEDTRGGGGCFGWLCKLFRRKKRERRAKRKEAEPSLTPTDSDDVPSTHLQNKRVTEMSEGNVPDVGEERQKDEEQKPRVAVTWAEEVDEAEEKGLDKRRARRRALRAAMKASAENEAAAMPESRASSENEAASTTNSEEPPARDTRVSGSDEPPFMTSATRRRKARRKAISARIWSEARLAATTDQPSVWPSPFVWVYGSDGRPFLTTWEKAAYGAFHAQRHG</sequence>
<accession>A0A5B7ECD8</accession>
<dbReference type="Proteomes" id="UP000324222">
    <property type="component" value="Unassembled WGS sequence"/>
</dbReference>
<feature type="compositionally biased region" description="Basic and acidic residues" evidence="1">
    <location>
        <begin position="77"/>
        <end position="88"/>
    </location>
</feature>
<evidence type="ECO:0000313" key="3">
    <source>
        <dbReference type="Proteomes" id="UP000324222"/>
    </source>
</evidence>
<dbReference type="EMBL" id="VSRR010002350">
    <property type="protein sequence ID" value="MPC31007.1"/>
    <property type="molecule type" value="Genomic_DNA"/>
</dbReference>
<gene>
    <name evidence="2" type="ORF">E2C01_024281</name>
</gene>
<name>A0A5B7ECD8_PORTR</name>
<feature type="compositionally biased region" description="Low complexity" evidence="1">
    <location>
        <begin position="117"/>
        <end position="150"/>
    </location>
</feature>
<feature type="region of interest" description="Disordered" evidence="1">
    <location>
        <begin position="35"/>
        <end position="179"/>
    </location>
</feature>
<keyword evidence="3" id="KW-1185">Reference proteome</keyword>
<organism evidence="2 3">
    <name type="scientific">Portunus trituberculatus</name>
    <name type="common">Swimming crab</name>
    <name type="synonym">Neptunus trituberculatus</name>
    <dbReference type="NCBI Taxonomy" id="210409"/>
    <lineage>
        <taxon>Eukaryota</taxon>
        <taxon>Metazoa</taxon>
        <taxon>Ecdysozoa</taxon>
        <taxon>Arthropoda</taxon>
        <taxon>Crustacea</taxon>
        <taxon>Multicrustacea</taxon>
        <taxon>Malacostraca</taxon>
        <taxon>Eumalacostraca</taxon>
        <taxon>Eucarida</taxon>
        <taxon>Decapoda</taxon>
        <taxon>Pleocyemata</taxon>
        <taxon>Brachyura</taxon>
        <taxon>Eubrachyura</taxon>
        <taxon>Portunoidea</taxon>
        <taxon>Portunidae</taxon>
        <taxon>Portuninae</taxon>
        <taxon>Portunus</taxon>
    </lineage>
</organism>